<evidence type="ECO:0008006" key="15">
    <source>
        <dbReference type="Google" id="ProtNLM"/>
    </source>
</evidence>
<reference evidence="13 14" key="2">
    <citation type="journal article" date="2019" name="G3 (Bethesda)">
        <title>Hybrid Assembly of the Genome of the Entomopathogenic Nematode Steinernema carpocapsae Identifies the X-Chromosome.</title>
        <authorList>
            <person name="Serra L."/>
            <person name="Macchietto M."/>
            <person name="Macias-Munoz A."/>
            <person name="McGill C.J."/>
            <person name="Rodriguez I.M."/>
            <person name="Rodriguez B."/>
            <person name="Murad R."/>
            <person name="Mortazavi A."/>
        </authorList>
    </citation>
    <scope>NUCLEOTIDE SEQUENCE [LARGE SCALE GENOMIC DNA]</scope>
    <source>
        <strain evidence="13 14">ALL</strain>
    </source>
</reference>
<evidence type="ECO:0000256" key="10">
    <source>
        <dbReference type="ARBA" id="ARBA00023242"/>
    </source>
</evidence>
<dbReference type="GO" id="GO:0016279">
    <property type="term" value="F:protein-lysine N-methyltransferase activity"/>
    <property type="evidence" value="ECO:0007669"/>
    <property type="project" value="UniProtKB-ARBA"/>
</dbReference>
<evidence type="ECO:0000256" key="5">
    <source>
        <dbReference type="ARBA" id="ARBA00022679"/>
    </source>
</evidence>
<dbReference type="PROSITE" id="PS50868">
    <property type="entry name" value="POST_SET"/>
    <property type="match status" value="1"/>
</dbReference>
<dbReference type="PROSITE" id="PS50280">
    <property type="entry name" value="SET"/>
    <property type="match status" value="1"/>
</dbReference>
<evidence type="ECO:0000256" key="2">
    <source>
        <dbReference type="ARBA" id="ARBA00004286"/>
    </source>
</evidence>
<evidence type="ECO:0000259" key="11">
    <source>
        <dbReference type="PROSITE" id="PS50280"/>
    </source>
</evidence>
<dbReference type="InterPro" id="IPR046341">
    <property type="entry name" value="SET_dom_sf"/>
</dbReference>
<dbReference type="GO" id="GO:0140938">
    <property type="term" value="F:histone H3 methyltransferase activity"/>
    <property type="evidence" value="ECO:0007669"/>
    <property type="project" value="UniProtKB-ARBA"/>
</dbReference>
<evidence type="ECO:0000259" key="12">
    <source>
        <dbReference type="PROSITE" id="PS50868"/>
    </source>
</evidence>
<protein>
    <recommendedName>
        <fullName evidence="15">Histone-lysine N-methyltransferase</fullName>
    </recommendedName>
</protein>
<keyword evidence="8" id="KW-0863">Zinc-finger</keyword>
<proteinExistence type="predicted"/>
<keyword evidence="3" id="KW-0158">Chromosome</keyword>
<feature type="domain" description="Post-SET" evidence="12">
    <location>
        <begin position="564"/>
        <end position="580"/>
    </location>
</feature>
<dbReference type="GO" id="GO:0005694">
    <property type="term" value="C:chromosome"/>
    <property type="evidence" value="ECO:0007669"/>
    <property type="project" value="UniProtKB-SubCell"/>
</dbReference>
<evidence type="ECO:0000313" key="14">
    <source>
        <dbReference type="Proteomes" id="UP000298663"/>
    </source>
</evidence>
<evidence type="ECO:0000256" key="9">
    <source>
        <dbReference type="ARBA" id="ARBA00022833"/>
    </source>
</evidence>
<keyword evidence="6" id="KW-0949">S-adenosyl-L-methionine</keyword>
<dbReference type="AlphaFoldDB" id="A0A4U5LY57"/>
<keyword evidence="5" id="KW-0808">Transferase</keyword>
<feature type="domain" description="SET" evidence="11">
    <location>
        <begin position="436"/>
        <end position="556"/>
    </location>
</feature>
<comment type="subcellular location">
    <subcellularLocation>
        <location evidence="2">Chromosome</location>
    </subcellularLocation>
    <subcellularLocation>
        <location evidence="1">Nucleus</location>
    </subcellularLocation>
</comment>
<dbReference type="GO" id="GO:0032259">
    <property type="term" value="P:methylation"/>
    <property type="evidence" value="ECO:0007669"/>
    <property type="project" value="UniProtKB-KW"/>
</dbReference>
<dbReference type="STRING" id="34508.A0A4U5LY57"/>
<dbReference type="PANTHER" id="PTHR22884">
    <property type="entry name" value="SET DOMAIN PROTEINS"/>
    <property type="match status" value="1"/>
</dbReference>
<evidence type="ECO:0000256" key="4">
    <source>
        <dbReference type="ARBA" id="ARBA00022603"/>
    </source>
</evidence>
<keyword evidence="7" id="KW-0479">Metal-binding</keyword>
<accession>A0A4U5LY57</accession>
<name>A0A4U5LY57_STECR</name>
<evidence type="ECO:0000256" key="7">
    <source>
        <dbReference type="ARBA" id="ARBA00022723"/>
    </source>
</evidence>
<dbReference type="SUPFAM" id="SSF82199">
    <property type="entry name" value="SET domain"/>
    <property type="match status" value="1"/>
</dbReference>
<dbReference type="EMBL" id="AZBU02000011">
    <property type="protein sequence ID" value="TKR61177.1"/>
    <property type="molecule type" value="Genomic_DNA"/>
</dbReference>
<dbReference type="Proteomes" id="UP000298663">
    <property type="component" value="Unassembled WGS sequence"/>
</dbReference>
<dbReference type="SMART" id="SM00570">
    <property type="entry name" value="AWS"/>
    <property type="match status" value="1"/>
</dbReference>
<evidence type="ECO:0000256" key="6">
    <source>
        <dbReference type="ARBA" id="ARBA00022691"/>
    </source>
</evidence>
<keyword evidence="9" id="KW-0862">Zinc</keyword>
<dbReference type="InterPro" id="IPR050777">
    <property type="entry name" value="SET2_Histone-Lys_MeTrsfase"/>
</dbReference>
<dbReference type="GO" id="GO:0005634">
    <property type="term" value="C:nucleus"/>
    <property type="evidence" value="ECO:0007669"/>
    <property type="project" value="UniProtKB-SubCell"/>
</dbReference>
<organism evidence="13 14">
    <name type="scientific">Steinernema carpocapsae</name>
    <name type="common">Entomopathogenic nematode</name>
    <dbReference type="NCBI Taxonomy" id="34508"/>
    <lineage>
        <taxon>Eukaryota</taxon>
        <taxon>Metazoa</taxon>
        <taxon>Ecdysozoa</taxon>
        <taxon>Nematoda</taxon>
        <taxon>Chromadorea</taxon>
        <taxon>Rhabditida</taxon>
        <taxon>Tylenchina</taxon>
        <taxon>Panagrolaimomorpha</taxon>
        <taxon>Strongyloidoidea</taxon>
        <taxon>Steinernematidae</taxon>
        <taxon>Steinernema</taxon>
    </lineage>
</organism>
<evidence type="ECO:0000256" key="1">
    <source>
        <dbReference type="ARBA" id="ARBA00004123"/>
    </source>
</evidence>
<evidence type="ECO:0000256" key="3">
    <source>
        <dbReference type="ARBA" id="ARBA00022454"/>
    </source>
</evidence>
<dbReference type="InterPro" id="IPR001214">
    <property type="entry name" value="SET_dom"/>
</dbReference>
<keyword evidence="10" id="KW-0539">Nucleus</keyword>
<dbReference type="OrthoDB" id="422362at2759"/>
<evidence type="ECO:0000256" key="8">
    <source>
        <dbReference type="ARBA" id="ARBA00022771"/>
    </source>
</evidence>
<dbReference type="InterPro" id="IPR003616">
    <property type="entry name" value="Post-SET_dom"/>
</dbReference>
<dbReference type="InterPro" id="IPR001965">
    <property type="entry name" value="Znf_PHD"/>
</dbReference>
<dbReference type="InterPro" id="IPR006560">
    <property type="entry name" value="AWS_dom"/>
</dbReference>
<gene>
    <name evidence="13" type="ORF">L596_028322</name>
</gene>
<evidence type="ECO:0000313" key="13">
    <source>
        <dbReference type="EMBL" id="TKR61177.1"/>
    </source>
</evidence>
<dbReference type="GO" id="GO:0008270">
    <property type="term" value="F:zinc ion binding"/>
    <property type="evidence" value="ECO:0007669"/>
    <property type="project" value="UniProtKB-KW"/>
</dbReference>
<keyword evidence="14" id="KW-1185">Reference proteome</keyword>
<dbReference type="SMART" id="SM00249">
    <property type="entry name" value="PHD"/>
    <property type="match status" value="3"/>
</dbReference>
<sequence>MDILAMDISDRPEFVPFTPSPPRKKMKSNEEVTITGNEVALKTPQDPRRKAKASCFCHAGDGDEENRGVLTQCCKNDCDVWFHDACFDRYVEGDFIAEMMVDPTTKRRFCSRHYCHTCYVNRLRTRAFEGEFVTCTDCHLAFHVDLRCTPAGCDSDLKKMVITCPRHAKPLKKLRCHMRHCVNCQKKSNELSNKLLECTKCVRSIHANCARSYGRYPFDEAKPVICPWCRDLQFVGHEQYCMVAFPPNKFYPGITIPNQDYPYPKGAMAQNLGKPGYTVIMWFGYKKKPSYSIEHHSSVVEMMERDFFYVSDRHNKLMERYAEEWDEAQKEVSIPLKLIPRRPDQLPLPGQERTSYQHVTYLVKASKATGNGFVNAPPVKDPKSKEMFGPCDCPKDVERIRCGPNSGCHNRTCFVECPKDCERCGNRELANRNYCRNIEVFETEKCGKGVRATALIEKDTCIGEYVGELLDEPEFKSRVARSERFNNDEEHRYVMELLPGKKFVDASEAGNETRFINHSCEPNCEVRMISSDGHLRLAIYSTKPIPEGREVTFHYGMAPLGCGQVPLCHCGAGNCSGRLGGAR</sequence>
<reference evidence="13 14" key="1">
    <citation type="journal article" date="2015" name="Genome Biol.">
        <title>Comparative genomics of Steinernema reveals deeply conserved gene regulatory networks.</title>
        <authorList>
            <person name="Dillman A.R."/>
            <person name="Macchietto M."/>
            <person name="Porter C.F."/>
            <person name="Rogers A."/>
            <person name="Williams B."/>
            <person name="Antoshechkin I."/>
            <person name="Lee M.M."/>
            <person name="Goodwin Z."/>
            <person name="Lu X."/>
            <person name="Lewis E.E."/>
            <person name="Goodrich-Blair H."/>
            <person name="Stock S.P."/>
            <person name="Adams B.J."/>
            <person name="Sternberg P.W."/>
            <person name="Mortazavi A."/>
        </authorList>
    </citation>
    <scope>NUCLEOTIDE SEQUENCE [LARGE SCALE GENOMIC DNA]</scope>
    <source>
        <strain evidence="13 14">ALL</strain>
    </source>
</reference>
<comment type="caution">
    <text evidence="13">The sequence shown here is derived from an EMBL/GenBank/DDBJ whole genome shotgun (WGS) entry which is preliminary data.</text>
</comment>
<dbReference type="Pfam" id="PF00856">
    <property type="entry name" value="SET"/>
    <property type="match status" value="1"/>
</dbReference>
<dbReference type="SMART" id="SM00317">
    <property type="entry name" value="SET"/>
    <property type="match status" value="1"/>
</dbReference>
<keyword evidence="4" id="KW-0489">Methyltransferase</keyword>
<dbReference type="Gene3D" id="2.170.270.10">
    <property type="entry name" value="SET domain"/>
    <property type="match status" value="1"/>
</dbReference>